<comment type="caution">
    <text evidence="1">The sequence shown here is derived from an EMBL/GenBank/DDBJ whole genome shotgun (WGS) entry which is preliminary data.</text>
</comment>
<dbReference type="EMBL" id="BJZT01000045">
    <property type="protein sequence ID" value="GEP01557.1"/>
    <property type="molecule type" value="Genomic_DNA"/>
</dbReference>
<dbReference type="RefSeq" id="WP_238180442.1">
    <property type="nucleotide sequence ID" value="NZ_BJZT01000045.1"/>
</dbReference>
<organism evidence="1 2">
    <name type="scientific">Methylobacterium haplocladii</name>
    <dbReference type="NCBI Taxonomy" id="1176176"/>
    <lineage>
        <taxon>Bacteria</taxon>
        <taxon>Pseudomonadati</taxon>
        <taxon>Pseudomonadota</taxon>
        <taxon>Alphaproteobacteria</taxon>
        <taxon>Hyphomicrobiales</taxon>
        <taxon>Methylobacteriaceae</taxon>
        <taxon>Methylobacterium</taxon>
    </lineage>
</organism>
<evidence type="ECO:0000313" key="1">
    <source>
        <dbReference type="EMBL" id="GEP01557.1"/>
    </source>
</evidence>
<reference evidence="1 2" key="1">
    <citation type="submission" date="2019-07" db="EMBL/GenBank/DDBJ databases">
        <title>Whole genome shotgun sequence of Methylobacterium haplocladii NBRC 107714.</title>
        <authorList>
            <person name="Hosoyama A."/>
            <person name="Uohara A."/>
            <person name="Ohji S."/>
            <person name="Ichikawa N."/>
        </authorList>
    </citation>
    <scope>NUCLEOTIDE SEQUENCE [LARGE SCALE GENOMIC DNA]</scope>
    <source>
        <strain evidence="1 2">NBRC 107714</strain>
    </source>
</reference>
<name>A0A512IV31_9HYPH</name>
<evidence type="ECO:0008006" key="3">
    <source>
        <dbReference type="Google" id="ProtNLM"/>
    </source>
</evidence>
<keyword evidence="2" id="KW-1185">Reference proteome</keyword>
<protein>
    <recommendedName>
        <fullName evidence="3">MarR family transcriptional regulator</fullName>
    </recommendedName>
</protein>
<dbReference type="AlphaFoldDB" id="A0A512IV31"/>
<evidence type="ECO:0000313" key="2">
    <source>
        <dbReference type="Proteomes" id="UP000321258"/>
    </source>
</evidence>
<dbReference type="Proteomes" id="UP000321258">
    <property type="component" value="Unassembled WGS sequence"/>
</dbReference>
<sequence length="86" mass="9853">MKAGSGQTFWWQLTPLQRALLKRVAREGSLDHLRSWEGRTVRSLVARDLLRRRYRERKGAGAWFLTQRGTDVLQRAAGVAAHDPDP</sequence>
<proteinExistence type="predicted"/>
<gene>
    <name evidence="1" type="ORF">MHA02_39440</name>
</gene>
<accession>A0A512IV31</accession>